<evidence type="ECO:0000256" key="2">
    <source>
        <dbReference type="ARBA" id="ARBA00001947"/>
    </source>
</evidence>
<dbReference type="PANTHER" id="PTHR42978">
    <property type="entry name" value="QUORUM-QUENCHING LACTONASE YTNP-RELATED-RELATED"/>
    <property type="match status" value="1"/>
</dbReference>
<reference evidence="9 10" key="1">
    <citation type="journal article" date="2012" name="BMC Genomics">
        <title>Genomic basis of broad host range and environmental adaptability of Rhizobium tropici CIAT 899 and Rhizobium sp. PRF 81 which are used in inoculants for common bean (Phaseolus vulgaris L.).</title>
        <authorList>
            <person name="Ormeno-Orrillo E."/>
            <person name="Menna P."/>
            <person name="Almeida L.G."/>
            <person name="Ollero F.J."/>
            <person name="Nicolas M.F."/>
            <person name="Pains Rodrigues E."/>
            <person name="Shigueyoshi Nakatani A."/>
            <person name="Silva Batista J.S."/>
            <person name="Oliveira Chueire L.M."/>
            <person name="Souza R.C."/>
            <person name="Ribeiro Vasconcelos A.T."/>
            <person name="Megias M."/>
            <person name="Hungria M."/>
            <person name="Martinez-Romero E."/>
        </authorList>
    </citation>
    <scope>NUCLEOTIDE SEQUENCE [LARGE SCALE GENOMIC DNA]</scope>
    <source>
        <strain evidence="9 10">PRF 81</strain>
    </source>
</reference>
<dbReference type="GO" id="GO:0046872">
    <property type="term" value="F:metal ion binding"/>
    <property type="evidence" value="ECO:0007669"/>
    <property type="project" value="UniProtKB-KW"/>
</dbReference>
<dbReference type="PATRIC" id="fig|363754.4.peg.3527"/>
<keyword evidence="6" id="KW-0378">Hydrolase</keyword>
<comment type="similarity">
    <text evidence="3">Belongs to the metallo-beta-lactamase superfamily.</text>
</comment>
<evidence type="ECO:0000256" key="5">
    <source>
        <dbReference type="ARBA" id="ARBA00022723"/>
    </source>
</evidence>
<evidence type="ECO:0000256" key="3">
    <source>
        <dbReference type="ARBA" id="ARBA00007749"/>
    </source>
</evidence>
<gene>
    <name evidence="9" type="ORF">RHSP_59534</name>
</gene>
<evidence type="ECO:0000256" key="7">
    <source>
        <dbReference type="ARBA" id="ARBA00022833"/>
    </source>
</evidence>
<dbReference type="SMART" id="SM00849">
    <property type="entry name" value="Lactamase_B"/>
    <property type="match status" value="1"/>
</dbReference>
<dbReference type="Gene3D" id="3.60.15.10">
    <property type="entry name" value="Ribonuclease Z/Hydroxyacylglutathione hydrolase-like"/>
    <property type="match status" value="1"/>
</dbReference>
<sequence>MSDPLFFNSAVVRAPERLVLRGGRWAFVDIPVRYGLWPHPQFGPVLIDTGYTNRVTEGHTRRLTMKLYSAILRPRLIEAASPITNLKSRGIAPTDVSHIIVTHFHADHIAALADFPKARFLADSVAYETLSAMTSSQQLHNGFFPELLPTDFRERLISIDSRPSVTIPYGLGSGYDLFADGSCLAVPLPGHALGHFGLLWPDTSPPLLYATDTQWLRRAIIENRAPSGPAQLIYSDRNAAGISMKKVRQFADQGGRVVLCHEPYDHTAGGGARQ</sequence>
<dbReference type="Proteomes" id="UP000012429">
    <property type="component" value="Unassembled WGS sequence"/>
</dbReference>
<comment type="cofactor">
    <cofactor evidence="2">
        <name>Zn(2+)</name>
        <dbReference type="ChEBI" id="CHEBI:29105"/>
    </cofactor>
</comment>
<evidence type="ECO:0000256" key="4">
    <source>
        <dbReference type="ARBA" id="ARBA00013131"/>
    </source>
</evidence>
<evidence type="ECO:0000313" key="10">
    <source>
        <dbReference type="Proteomes" id="UP000012429"/>
    </source>
</evidence>
<dbReference type="InterPro" id="IPR036866">
    <property type="entry name" value="RibonucZ/Hydroxyglut_hydro"/>
</dbReference>
<accession>N6U9F1</accession>
<dbReference type="Pfam" id="PF00753">
    <property type="entry name" value="Lactamase_B"/>
    <property type="match status" value="1"/>
</dbReference>
<evidence type="ECO:0000313" key="9">
    <source>
        <dbReference type="EMBL" id="ENN86858.1"/>
    </source>
</evidence>
<comment type="catalytic activity">
    <reaction evidence="1">
        <text>an N-acyl-L-homoserine lactone + H2O = an N-acyl-L-homoserine + H(+)</text>
        <dbReference type="Rhea" id="RHEA:22576"/>
        <dbReference type="ChEBI" id="CHEBI:15377"/>
        <dbReference type="ChEBI" id="CHEBI:15378"/>
        <dbReference type="ChEBI" id="CHEBI:55474"/>
        <dbReference type="ChEBI" id="CHEBI:58921"/>
        <dbReference type="EC" id="3.1.1.81"/>
    </reaction>
</comment>
<proteinExistence type="inferred from homology"/>
<dbReference type="InterPro" id="IPR051013">
    <property type="entry name" value="MBL_superfamily_lactonases"/>
</dbReference>
<dbReference type="EC" id="3.1.1.81" evidence="4"/>
<keyword evidence="5" id="KW-0479">Metal-binding</keyword>
<keyword evidence="7" id="KW-0862">Zinc</keyword>
<evidence type="ECO:0000259" key="8">
    <source>
        <dbReference type="SMART" id="SM00849"/>
    </source>
</evidence>
<evidence type="ECO:0000256" key="6">
    <source>
        <dbReference type="ARBA" id="ARBA00022801"/>
    </source>
</evidence>
<feature type="domain" description="Metallo-beta-lactamase" evidence="8">
    <location>
        <begin position="31"/>
        <end position="261"/>
    </location>
</feature>
<organism evidence="9 10">
    <name type="scientific">Rhizobium freirei PRF 81</name>
    <dbReference type="NCBI Taxonomy" id="363754"/>
    <lineage>
        <taxon>Bacteria</taxon>
        <taxon>Pseudomonadati</taxon>
        <taxon>Pseudomonadota</taxon>
        <taxon>Alphaproteobacteria</taxon>
        <taxon>Hyphomicrobiales</taxon>
        <taxon>Rhizobiaceae</taxon>
        <taxon>Rhizobium/Agrobacterium group</taxon>
        <taxon>Rhizobium</taxon>
    </lineage>
</organism>
<dbReference type="PANTHER" id="PTHR42978:SF2">
    <property type="entry name" value="102 KBASES UNSTABLE REGION: FROM 1 TO 119443"/>
    <property type="match status" value="1"/>
</dbReference>
<keyword evidence="10" id="KW-1185">Reference proteome</keyword>
<dbReference type="AlphaFoldDB" id="N6U9F1"/>
<dbReference type="InterPro" id="IPR001279">
    <property type="entry name" value="Metallo-B-lactamas"/>
</dbReference>
<dbReference type="EMBL" id="AQHN01000062">
    <property type="protein sequence ID" value="ENN86858.1"/>
    <property type="molecule type" value="Genomic_DNA"/>
</dbReference>
<comment type="caution">
    <text evidence="9">The sequence shown here is derived from an EMBL/GenBank/DDBJ whole genome shotgun (WGS) entry which is preliminary data.</text>
</comment>
<name>N6U9F1_9HYPH</name>
<dbReference type="STRING" id="363754.RHSP_59534"/>
<evidence type="ECO:0000256" key="1">
    <source>
        <dbReference type="ARBA" id="ARBA00000450"/>
    </source>
</evidence>
<dbReference type="GO" id="GO:0102007">
    <property type="term" value="F:acyl-L-homoserine-lactone lactonohydrolase activity"/>
    <property type="evidence" value="ECO:0007669"/>
    <property type="project" value="UniProtKB-EC"/>
</dbReference>
<protein>
    <recommendedName>
        <fullName evidence="4">quorum-quenching N-acyl-homoserine lactonase</fullName>
        <ecNumber evidence="4">3.1.1.81</ecNumber>
    </recommendedName>
</protein>
<dbReference type="SUPFAM" id="SSF56281">
    <property type="entry name" value="Metallo-hydrolase/oxidoreductase"/>
    <property type="match status" value="1"/>
</dbReference>
<dbReference type="CDD" id="cd07730">
    <property type="entry name" value="metallo-hydrolase-like_MBL-fold"/>
    <property type="match status" value="1"/>
</dbReference>